<dbReference type="Pfam" id="PF01297">
    <property type="entry name" value="ZnuA"/>
    <property type="match status" value="1"/>
</dbReference>
<reference evidence="8 9" key="1">
    <citation type="submission" date="2016-10" db="EMBL/GenBank/DDBJ databases">
        <authorList>
            <person name="de Groot N.N."/>
        </authorList>
    </citation>
    <scope>NUCLEOTIDE SEQUENCE [LARGE SCALE GENOMIC DNA]</scope>
    <source>
        <strain evidence="8 9">DSM 20117</strain>
    </source>
</reference>
<evidence type="ECO:0000256" key="3">
    <source>
        <dbReference type="ARBA" id="ARBA00022723"/>
    </source>
</evidence>
<evidence type="ECO:0000256" key="7">
    <source>
        <dbReference type="SAM" id="SignalP"/>
    </source>
</evidence>
<dbReference type="SUPFAM" id="SSF53807">
    <property type="entry name" value="Helical backbone' metal receptor"/>
    <property type="match status" value="1"/>
</dbReference>
<proteinExistence type="inferred from homology"/>
<dbReference type="GO" id="GO:0007155">
    <property type="term" value="P:cell adhesion"/>
    <property type="evidence" value="ECO:0007669"/>
    <property type="project" value="InterPro"/>
</dbReference>
<dbReference type="InterPro" id="IPR050492">
    <property type="entry name" value="Bact_metal-bind_prot9"/>
</dbReference>
<keyword evidence="2 5" id="KW-0813">Transport</keyword>
<keyword evidence="4 7" id="KW-0732">Signal</keyword>
<dbReference type="GO" id="GO:0030313">
    <property type="term" value="C:cell envelope"/>
    <property type="evidence" value="ECO:0007669"/>
    <property type="project" value="UniProtKB-SubCell"/>
</dbReference>
<comment type="similarity">
    <text evidence="5">Belongs to the bacterial solute-binding protein 9 family.</text>
</comment>
<sequence>MRLFRGLTAISGVAGLALVLSACGQGDSGAGGTDGGEAGKVQVVASTDVYGDLAATIGGEAVEVTSIINKLSQDPHSYEATARDKLAVSEADVVIENGGGYDPFLHGLVDETGKDHEYVVTAVDVSGLGGQAGESAQPEADDEHSGHGHIEGLNEHVWYDFETMGKMAGVVADKLSTLDPANAATFEANSTAFQEDIDALVQERDALAERAGNAEVAATDPVPHYLLESLGLHNETPADFLEAVEEGSDAAPVAIKETQDLISGGTVSFVAYNEQTEGPQTQQLRAVAEESGVAVVVFTETLPEGQDYLSWMGSNLDNISTVLAA</sequence>
<evidence type="ECO:0000256" key="1">
    <source>
        <dbReference type="ARBA" id="ARBA00004196"/>
    </source>
</evidence>
<dbReference type="KEGG" id="acry:AC20117_21835"/>
<dbReference type="InterPro" id="IPR006128">
    <property type="entry name" value="Lipoprotein_PsaA-like"/>
</dbReference>
<dbReference type="PRINTS" id="PR00690">
    <property type="entry name" value="ADHESNFAMILY"/>
</dbReference>
<dbReference type="OrthoDB" id="5296019at2"/>
<dbReference type="EMBL" id="FNKH01000002">
    <property type="protein sequence ID" value="SDR01491.1"/>
    <property type="molecule type" value="Genomic_DNA"/>
</dbReference>
<evidence type="ECO:0000313" key="8">
    <source>
        <dbReference type="EMBL" id="SDR01491.1"/>
    </source>
</evidence>
<dbReference type="PANTHER" id="PTHR42953">
    <property type="entry name" value="HIGH-AFFINITY ZINC UPTAKE SYSTEM PROTEIN ZNUA-RELATED"/>
    <property type="match status" value="1"/>
</dbReference>
<dbReference type="AlphaFoldDB" id="A0A1H1FKK6"/>
<evidence type="ECO:0000313" key="9">
    <source>
        <dbReference type="Proteomes" id="UP000181917"/>
    </source>
</evidence>
<comment type="subcellular location">
    <subcellularLocation>
        <location evidence="1">Cell envelope</location>
    </subcellularLocation>
</comment>
<accession>A0A1H1FKK6</accession>
<protein>
    <submittedName>
        <fullName evidence="8">Zinc/manganese transport system substrate-binding protein</fullName>
    </submittedName>
</protein>
<evidence type="ECO:0000256" key="6">
    <source>
        <dbReference type="SAM" id="MobiDB-lite"/>
    </source>
</evidence>
<gene>
    <name evidence="8" type="ORF">SAMN04489742_3504</name>
</gene>
<dbReference type="STRING" id="37928.SAMN04489742_3504"/>
<evidence type="ECO:0000256" key="2">
    <source>
        <dbReference type="ARBA" id="ARBA00022448"/>
    </source>
</evidence>
<evidence type="ECO:0000256" key="4">
    <source>
        <dbReference type="ARBA" id="ARBA00022729"/>
    </source>
</evidence>
<dbReference type="RefSeq" id="WP_074703331.1">
    <property type="nucleotide sequence ID" value="NZ_CP018863.1"/>
</dbReference>
<keyword evidence="3" id="KW-0479">Metal-binding</keyword>
<organism evidence="8 9">
    <name type="scientific">Crystallibacter crystallopoietes</name>
    <dbReference type="NCBI Taxonomy" id="37928"/>
    <lineage>
        <taxon>Bacteria</taxon>
        <taxon>Bacillati</taxon>
        <taxon>Actinomycetota</taxon>
        <taxon>Actinomycetes</taxon>
        <taxon>Micrococcales</taxon>
        <taxon>Micrococcaceae</taxon>
        <taxon>Crystallibacter</taxon>
    </lineage>
</organism>
<dbReference type="Proteomes" id="UP000181917">
    <property type="component" value="Unassembled WGS sequence"/>
</dbReference>
<evidence type="ECO:0000256" key="5">
    <source>
        <dbReference type="RuleBase" id="RU003512"/>
    </source>
</evidence>
<dbReference type="GO" id="GO:0030001">
    <property type="term" value="P:metal ion transport"/>
    <property type="evidence" value="ECO:0007669"/>
    <property type="project" value="InterPro"/>
</dbReference>
<feature type="signal peptide" evidence="7">
    <location>
        <begin position="1"/>
        <end position="22"/>
    </location>
</feature>
<name>A0A1H1FKK6_9MICC</name>
<dbReference type="Gene3D" id="3.40.50.1980">
    <property type="entry name" value="Nitrogenase molybdenum iron protein domain"/>
    <property type="match status" value="2"/>
</dbReference>
<dbReference type="PANTHER" id="PTHR42953:SF1">
    <property type="entry name" value="METAL-BINDING PROTEIN HI_0362-RELATED"/>
    <property type="match status" value="1"/>
</dbReference>
<keyword evidence="9" id="KW-1185">Reference proteome</keyword>
<feature type="region of interest" description="Disordered" evidence="6">
    <location>
        <begin position="129"/>
        <end position="149"/>
    </location>
</feature>
<feature type="chain" id="PRO_5039706459" evidence="7">
    <location>
        <begin position="23"/>
        <end position="325"/>
    </location>
</feature>
<dbReference type="InterPro" id="IPR006127">
    <property type="entry name" value="ZnuA-like"/>
</dbReference>
<dbReference type="PROSITE" id="PS51257">
    <property type="entry name" value="PROKAR_LIPOPROTEIN"/>
    <property type="match status" value="1"/>
</dbReference>
<dbReference type="GO" id="GO:0046872">
    <property type="term" value="F:metal ion binding"/>
    <property type="evidence" value="ECO:0007669"/>
    <property type="project" value="UniProtKB-KW"/>
</dbReference>